<dbReference type="InterPro" id="IPR049361">
    <property type="entry name" value="ZFPM1/2_PR"/>
</dbReference>
<gene>
    <name evidence="2" type="ORF">DPX16_6795</name>
</gene>
<dbReference type="AlphaFoldDB" id="A0A3N0Y5G1"/>
<proteinExistence type="predicted"/>
<dbReference type="Proteomes" id="UP000281406">
    <property type="component" value="Unassembled WGS sequence"/>
</dbReference>
<dbReference type="OrthoDB" id="9872130at2759"/>
<feature type="domain" description="Zinc finger protein ZFPM1/2 PR" evidence="1">
    <location>
        <begin position="195"/>
        <end position="232"/>
    </location>
</feature>
<evidence type="ECO:0000313" key="3">
    <source>
        <dbReference type="Proteomes" id="UP000281406"/>
    </source>
</evidence>
<protein>
    <submittedName>
        <fullName evidence="2">Zinc finger protein ZFPM2</fullName>
    </submittedName>
</protein>
<dbReference type="Pfam" id="PF21182">
    <property type="entry name" value="FOG1-like_PR"/>
    <property type="match status" value="1"/>
</dbReference>
<sequence length="293" mass="33072">MAMVAGWLISHPEPHVVVLPLGLVSYRCQLGREVSRRGLESSEGDWHVHTYQRSNFRYPRAARLPHSPQHGMCRRLQRKCQGGLKRNLCDHGERPRGLIRVGTEHIKQCKASAAEPNTNAPRVFEMHRLLAERSAHDIKAPRERSKSTRSRMLYKRLLLQCISNKPSINNGGRFATTDAHGFANLHRHPNAARRELDLFNKDGERRIHSRQQLPVGTTWGPFEGKIELNTDAQSASSLCLNDSRPSSLLSCRSIRPLELNYPAAPVQVSPPKRSAKQQYRMPIVVASVIARSA</sequence>
<name>A0A3N0Y5G1_ANAGA</name>
<evidence type="ECO:0000259" key="1">
    <source>
        <dbReference type="Pfam" id="PF21182"/>
    </source>
</evidence>
<reference evidence="2 3" key="1">
    <citation type="submission" date="2018-10" db="EMBL/GenBank/DDBJ databases">
        <title>Genome assembly for a Yunnan-Guizhou Plateau 3E fish, Anabarilius grahami (Regan), and its evolutionary and genetic applications.</title>
        <authorList>
            <person name="Jiang W."/>
        </authorList>
    </citation>
    <scope>NUCLEOTIDE SEQUENCE [LARGE SCALE GENOMIC DNA]</scope>
    <source>
        <strain evidence="2">AG-KIZ</strain>
        <tissue evidence="2">Muscle</tissue>
    </source>
</reference>
<dbReference type="EMBL" id="RJVU01051648">
    <property type="protein sequence ID" value="ROL41397.1"/>
    <property type="molecule type" value="Genomic_DNA"/>
</dbReference>
<keyword evidence="3" id="KW-1185">Reference proteome</keyword>
<comment type="caution">
    <text evidence="2">The sequence shown here is derived from an EMBL/GenBank/DDBJ whole genome shotgun (WGS) entry which is preliminary data.</text>
</comment>
<accession>A0A3N0Y5G1</accession>
<organism evidence="2 3">
    <name type="scientific">Anabarilius grahami</name>
    <name type="common">Kanglang fish</name>
    <name type="synonym">Barilius grahami</name>
    <dbReference type="NCBI Taxonomy" id="495550"/>
    <lineage>
        <taxon>Eukaryota</taxon>
        <taxon>Metazoa</taxon>
        <taxon>Chordata</taxon>
        <taxon>Craniata</taxon>
        <taxon>Vertebrata</taxon>
        <taxon>Euteleostomi</taxon>
        <taxon>Actinopterygii</taxon>
        <taxon>Neopterygii</taxon>
        <taxon>Teleostei</taxon>
        <taxon>Ostariophysi</taxon>
        <taxon>Cypriniformes</taxon>
        <taxon>Xenocyprididae</taxon>
        <taxon>Xenocypridinae</taxon>
        <taxon>Xenocypridinae incertae sedis</taxon>
        <taxon>Anabarilius</taxon>
    </lineage>
</organism>
<evidence type="ECO:0000313" key="2">
    <source>
        <dbReference type="EMBL" id="ROL41397.1"/>
    </source>
</evidence>